<dbReference type="InterPro" id="IPR036388">
    <property type="entry name" value="WH-like_DNA-bd_sf"/>
</dbReference>
<dbReference type="Gene3D" id="1.10.287.160">
    <property type="entry name" value="HR1 repeat"/>
    <property type="match status" value="1"/>
</dbReference>
<dbReference type="Proteomes" id="UP000182977">
    <property type="component" value="Chromosome I"/>
</dbReference>
<name>A0A1H2GTZ5_9ACTN</name>
<proteinExistence type="predicted"/>
<reference evidence="6" key="1">
    <citation type="submission" date="2016-10" db="EMBL/GenBank/DDBJ databases">
        <authorList>
            <person name="Varghese N."/>
            <person name="Submissions S."/>
        </authorList>
    </citation>
    <scope>NUCLEOTIDE SEQUENCE [LARGE SCALE GENOMIC DNA]</scope>
    <source>
        <strain evidence="6">DSM 45079</strain>
    </source>
</reference>
<evidence type="ECO:0000313" key="5">
    <source>
        <dbReference type="EMBL" id="SDU23106.1"/>
    </source>
</evidence>
<evidence type="ECO:0000259" key="4">
    <source>
        <dbReference type="Pfam" id="PF12802"/>
    </source>
</evidence>
<evidence type="ECO:0000256" key="3">
    <source>
        <dbReference type="ARBA" id="ARBA00023163"/>
    </source>
</evidence>
<protein>
    <submittedName>
        <fullName evidence="5">MarR family protein</fullName>
    </submittedName>
</protein>
<dbReference type="InterPro" id="IPR000835">
    <property type="entry name" value="HTH_MarR-typ"/>
</dbReference>
<keyword evidence="1" id="KW-0805">Transcription regulation</keyword>
<dbReference type="PANTHER" id="PTHR38465:SF2">
    <property type="entry name" value="HTH-TYPE TRANSCRIPTIONAL REGULATOR MMPR5"/>
    <property type="match status" value="1"/>
</dbReference>
<dbReference type="EMBL" id="LT629791">
    <property type="protein sequence ID" value="SDU23106.1"/>
    <property type="molecule type" value="Genomic_DNA"/>
</dbReference>
<dbReference type="InterPro" id="IPR052362">
    <property type="entry name" value="HTH-GbsR_regulator"/>
</dbReference>
<dbReference type="Gene3D" id="1.10.10.10">
    <property type="entry name" value="Winged helix-like DNA-binding domain superfamily/Winged helix DNA-binding domain"/>
    <property type="match status" value="1"/>
</dbReference>
<keyword evidence="2" id="KW-0238">DNA-binding</keyword>
<dbReference type="STRING" id="419479.SAMN04488563_0677"/>
<dbReference type="Pfam" id="PF12802">
    <property type="entry name" value="MarR_2"/>
    <property type="match status" value="1"/>
</dbReference>
<dbReference type="AlphaFoldDB" id="A0A1H2GTZ5"/>
<organism evidence="5 6">
    <name type="scientific">Jiangella alkaliphila</name>
    <dbReference type="NCBI Taxonomy" id="419479"/>
    <lineage>
        <taxon>Bacteria</taxon>
        <taxon>Bacillati</taxon>
        <taxon>Actinomycetota</taxon>
        <taxon>Actinomycetes</taxon>
        <taxon>Jiangellales</taxon>
        <taxon>Jiangellaceae</taxon>
        <taxon>Jiangella</taxon>
    </lineage>
</organism>
<dbReference type="PANTHER" id="PTHR38465">
    <property type="entry name" value="HTH-TYPE TRANSCRIPTIONAL REGULATOR MJ1563-RELATED"/>
    <property type="match status" value="1"/>
</dbReference>
<dbReference type="GO" id="GO:0003700">
    <property type="term" value="F:DNA-binding transcription factor activity"/>
    <property type="evidence" value="ECO:0007669"/>
    <property type="project" value="InterPro"/>
</dbReference>
<keyword evidence="6" id="KW-1185">Reference proteome</keyword>
<dbReference type="GO" id="GO:0003677">
    <property type="term" value="F:DNA binding"/>
    <property type="evidence" value="ECO:0007669"/>
    <property type="project" value="UniProtKB-KW"/>
</dbReference>
<evidence type="ECO:0000256" key="1">
    <source>
        <dbReference type="ARBA" id="ARBA00023015"/>
    </source>
</evidence>
<gene>
    <name evidence="5" type="ORF">SAMN04488563_0677</name>
</gene>
<evidence type="ECO:0000313" key="6">
    <source>
        <dbReference type="Proteomes" id="UP000182977"/>
    </source>
</evidence>
<dbReference type="OrthoDB" id="67158at2"/>
<dbReference type="InterPro" id="IPR036390">
    <property type="entry name" value="WH_DNA-bd_sf"/>
</dbReference>
<dbReference type="InterPro" id="IPR011991">
    <property type="entry name" value="ArsR-like_HTH"/>
</dbReference>
<keyword evidence="3" id="KW-0804">Transcription</keyword>
<accession>A0A1H2GTZ5</accession>
<dbReference type="SUPFAM" id="SSF46785">
    <property type="entry name" value="Winged helix' DNA-binding domain"/>
    <property type="match status" value="1"/>
</dbReference>
<evidence type="ECO:0000256" key="2">
    <source>
        <dbReference type="ARBA" id="ARBA00023125"/>
    </source>
</evidence>
<feature type="domain" description="HTH marR-type" evidence="4">
    <location>
        <begin position="27"/>
        <end position="86"/>
    </location>
</feature>
<sequence>MTGPAADDDQDALLRFVEQFALVLTESGLPRMPARVFAYVLAEDAERYTAAELADGLRVSPAAISGAVRTLVQAGLLAREREPGSRADHYRIYDDDVWAHIIMQREPLLRRYTAVLSDGLGALGDGRGARRIAETIDYMQFMRAELPQMIERWRKHRAEHAPVDPSEVEQ</sequence>
<dbReference type="CDD" id="cd00090">
    <property type="entry name" value="HTH_ARSR"/>
    <property type="match status" value="1"/>
</dbReference>
<dbReference type="RefSeq" id="WP_046766471.1">
    <property type="nucleotide sequence ID" value="NZ_KQ061219.1"/>
</dbReference>